<dbReference type="InterPro" id="IPR011034">
    <property type="entry name" value="Formyl_transferase-like_C_sf"/>
</dbReference>
<dbReference type="HAMAP" id="MF_00527">
    <property type="entry name" value="3MGH"/>
    <property type="match status" value="1"/>
</dbReference>
<evidence type="ECO:0000256" key="5">
    <source>
        <dbReference type="HAMAP-Rule" id="MF_00527"/>
    </source>
</evidence>
<dbReference type="GO" id="GO:0003677">
    <property type="term" value="F:DNA binding"/>
    <property type="evidence" value="ECO:0007669"/>
    <property type="project" value="InterPro"/>
</dbReference>
<evidence type="ECO:0000256" key="1">
    <source>
        <dbReference type="ARBA" id="ARBA00009232"/>
    </source>
</evidence>
<keyword evidence="4 5" id="KW-0234">DNA repair</keyword>
<dbReference type="NCBIfam" id="TIGR00567">
    <property type="entry name" value="3mg"/>
    <property type="match status" value="1"/>
</dbReference>
<protein>
    <recommendedName>
        <fullName evidence="5">Putative 3-methyladenine DNA glycosylase</fullName>
        <ecNumber evidence="5">3.2.2.-</ecNumber>
    </recommendedName>
</protein>
<accession>A0A484IC20</accession>
<dbReference type="Pfam" id="PF02245">
    <property type="entry name" value="Pur_DNA_glyco"/>
    <property type="match status" value="1"/>
</dbReference>
<dbReference type="GeneID" id="39422106"/>
<evidence type="ECO:0000256" key="2">
    <source>
        <dbReference type="ARBA" id="ARBA00022763"/>
    </source>
</evidence>
<dbReference type="RefSeq" id="WP_134485282.1">
    <property type="nucleotide sequence ID" value="NZ_LR216287.1"/>
</dbReference>
<name>A0A484IC20_9ARCH</name>
<sequence length="213" mass="24277">MRLGRTFFENETHLVAQSLIGKLIVRYVSFYGNYYRLSGLITETEAYGYLNDPASHAFKGETMRNRPMFGQVGKAYVYFIYGNHYCLNVVAKAQNDHAGAVLIRSIEPIDGIGLMKIFRNTEEISKLTTGPGRLAQALRITRKHNNLDLADMNNKILYIEDNRCPKIGKDFILESSERIGISLANEIQWRYIMLVRNSSYDGFVPSSFISKQS</sequence>
<dbReference type="PANTHER" id="PTHR10429:SF0">
    <property type="entry name" value="DNA-3-METHYLADENINE GLYCOSYLASE"/>
    <property type="match status" value="1"/>
</dbReference>
<evidence type="ECO:0000256" key="3">
    <source>
        <dbReference type="ARBA" id="ARBA00022801"/>
    </source>
</evidence>
<proteinExistence type="inferred from homology"/>
<reference evidence="6 7" key="1">
    <citation type="submission" date="2019-02" db="EMBL/GenBank/DDBJ databases">
        <authorList>
            <person name="Lehtovirta-Morley E L."/>
        </authorList>
    </citation>
    <scope>NUCLEOTIDE SEQUENCE [LARGE SCALE GENOMIC DNA]</scope>
    <source>
        <strain evidence="6">NFRAN1</strain>
    </source>
</reference>
<dbReference type="KEGG" id="nfn:NFRAN_3000"/>
<dbReference type="Gene3D" id="3.10.300.10">
    <property type="entry name" value="Methylpurine-DNA glycosylase (MPG)"/>
    <property type="match status" value="1"/>
</dbReference>
<dbReference type="Proteomes" id="UP000294299">
    <property type="component" value="Chromosome NFRAN"/>
</dbReference>
<dbReference type="GO" id="GO:0006284">
    <property type="term" value="P:base-excision repair"/>
    <property type="evidence" value="ECO:0007669"/>
    <property type="project" value="InterPro"/>
</dbReference>
<dbReference type="GO" id="GO:0003905">
    <property type="term" value="F:alkylbase DNA N-glycosylase activity"/>
    <property type="evidence" value="ECO:0007669"/>
    <property type="project" value="InterPro"/>
</dbReference>
<dbReference type="PANTHER" id="PTHR10429">
    <property type="entry name" value="DNA-3-METHYLADENINE GLYCOSYLASE"/>
    <property type="match status" value="1"/>
</dbReference>
<organism evidence="6 7">
    <name type="scientific">Candidatus Nitrosocosmicus franklandianus</name>
    <dbReference type="NCBI Taxonomy" id="1798806"/>
    <lineage>
        <taxon>Archaea</taxon>
        <taxon>Nitrososphaerota</taxon>
        <taxon>Nitrososphaeria</taxon>
        <taxon>Nitrososphaerales</taxon>
        <taxon>Nitrososphaeraceae</taxon>
        <taxon>Candidatus Nitrosocosmicus</taxon>
    </lineage>
</organism>
<keyword evidence="6" id="KW-0326">Glycosidase</keyword>
<dbReference type="AlphaFoldDB" id="A0A484IC20"/>
<evidence type="ECO:0000256" key="4">
    <source>
        <dbReference type="ARBA" id="ARBA00023204"/>
    </source>
</evidence>
<keyword evidence="2 5" id="KW-0227">DNA damage</keyword>
<gene>
    <name evidence="6" type="ORF">NFRAN_3000</name>
</gene>
<dbReference type="InterPro" id="IPR036995">
    <property type="entry name" value="MPG_sf"/>
</dbReference>
<keyword evidence="3 5" id="KW-0378">Hydrolase</keyword>
<evidence type="ECO:0000313" key="7">
    <source>
        <dbReference type="Proteomes" id="UP000294299"/>
    </source>
</evidence>
<evidence type="ECO:0000313" key="6">
    <source>
        <dbReference type="EMBL" id="VFJ15323.1"/>
    </source>
</evidence>
<dbReference type="OrthoDB" id="31217at2157"/>
<dbReference type="SUPFAM" id="SSF50486">
    <property type="entry name" value="FMT C-terminal domain-like"/>
    <property type="match status" value="1"/>
</dbReference>
<dbReference type="EC" id="3.2.2.-" evidence="5"/>
<keyword evidence="7" id="KW-1185">Reference proteome</keyword>
<dbReference type="EMBL" id="LR216287">
    <property type="protein sequence ID" value="VFJ15323.1"/>
    <property type="molecule type" value="Genomic_DNA"/>
</dbReference>
<comment type="similarity">
    <text evidence="1 5">Belongs to the DNA glycosylase MPG family.</text>
</comment>
<dbReference type="InterPro" id="IPR003180">
    <property type="entry name" value="MPG"/>
</dbReference>
<dbReference type="CDD" id="cd00540">
    <property type="entry name" value="AAG"/>
    <property type="match status" value="1"/>
</dbReference>